<feature type="transmembrane region" description="Helical" evidence="8">
    <location>
        <begin position="141"/>
        <end position="160"/>
    </location>
</feature>
<dbReference type="Pfam" id="PF21088">
    <property type="entry name" value="MS_channel_1st"/>
    <property type="match status" value="1"/>
</dbReference>
<evidence type="ECO:0000259" key="9">
    <source>
        <dbReference type="Pfam" id="PF00924"/>
    </source>
</evidence>
<dbReference type="GO" id="GO:0005886">
    <property type="term" value="C:plasma membrane"/>
    <property type="evidence" value="ECO:0007669"/>
    <property type="project" value="UniProtKB-SubCell"/>
</dbReference>
<evidence type="ECO:0000259" key="11">
    <source>
        <dbReference type="Pfam" id="PF21088"/>
    </source>
</evidence>
<protein>
    <submittedName>
        <fullName evidence="12">Mechanosensitive ion channel protein MscS</fullName>
    </submittedName>
</protein>
<dbReference type="AlphaFoldDB" id="A0A2N6VQ69"/>
<reference evidence="12 13" key="1">
    <citation type="submission" date="2017-09" db="EMBL/GenBank/DDBJ databases">
        <title>Bacterial strain isolated from the female urinary microbiota.</title>
        <authorList>
            <person name="Thomas-White K."/>
            <person name="Kumar N."/>
            <person name="Forster S."/>
            <person name="Putonti C."/>
            <person name="Lawley T."/>
            <person name="Wolfe A.J."/>
        </authorList>
    </citation>
    <scope>NUCLEOTIDE SEQUENCE [LARGE SCALE GENOMIC DNA]</scope>
    <source>
        <strain evidence="12 13">UMB1301</strain>
    </source>
</reference>
<keyword evidence="3" id="KW-1003">Cell membrane</keyword>
<dbReference type="InterPro" id="IPR006685">
    <property type="entry name" value="MscS_channel_2nd"/>
</dbReference>
<feature type="domain" description="Mechanosensitive ion channel MscS C-terminal" evidence="10">
    <location>
        <begin position="229"/>
        <end position="316"/>
    </location>
</feature>
<feature type="domain" description="Mechanosensitive ion channel MscS" evidence="9">
    <location>
        <begin position="159"/>
        <end position="222"/>
    </location>
</feature>
<evidence type="ECO:0000256" key="2">
    <source>
        <dbReference type="ARBA" id="ARBA00008017"/>
    </source>
</evidence>
<evidence type="ECO:0000256" key="5">
    <source>
        <dbReference type="ARBA" id="ARBA00022989"/>
    </source>
</evidence>
<keyword evidence="6 8" id="KW-0472">Membrane</keyword>
<gene>
    <name evidence="12" type="ORF">CJ199_01845</name>
</gene>
<dbReference type="PANTHER" id="PTHR30460">
    <property type="entry name" value="MODERATE CONDUCTANCE MECHANOSENSITIVE CHANNEL YBIO"/>
    <property type="match status" value="1"/>
</dbReference>
<feature type="compositionally biased region" description="Low complexity" evidence="7">
    <location>
        <begin position="332"/>
        <end position="341"/>
    </location>
</feature>
<dbReference type="InterPro" id="IPR049278">
    <property type="entry name" value="MS_channel_C"/>
</dbReference>
<comment type="caution">
    <text evidence="12">The sequence shown here is derived from an EMBL/GenBank/DDBJ whole genome shotgun (WGS) entry which is preliminary data.</text>
</comment>
<evidence type="ECO:0000256" key="7">
    <source>
        <dbReference type="SAM" id="MobiDB-lite"/>
    </source>
</evidence>
<keyword evidence="5 8" id="KW-1133">Transmembrane helix</keyword>
<dbReference type="InterPro" id="IPR023408">
    <property type="entry name" value="MscS_beta-dom_sf"/>
</dbReference>
<dbReference type="Gene3D" id="2.30.30.60">
    <property type="match status" value="1"/>
</dbReference>
<dbReference type="SUPFAM" id="SSF82861">
    <property type="entry name" value="Mechanosensitive channel protein MscS (YggB), transmembrane region"/>
    <property type="match status" value="1"/>
</dbReference>
<accession>A0A2N6VQ69</accession>
<dbReference type="SUPFAM" id="SSF50182">
    <property type="entry name" value="Sm-like ribonucleoproteins"/>
    <property type="match status" value="1"/>
</dbReference>
<evidence type="ECO:0000256" key="1">
    <source>
        <dbReference type="ARBA" id="ARBA00004651"/>
    </source>
</evidence>
<dbReference type="Gene3D" id="3.30.70.100">
    <property type="match status" value="1"/>
</dbReference>
<evidence type="ECO:0000256" key="3">
    <source>
        <dbReference type="ARBA" id="ARBA00022475"/>
    </source>
</evidence>
<dbReference type="Pfam" id="PF21082">
    <property type="entry name" value="MS_channel_3rd"/>
    <property type="match status" value="1"/>
</dbReference>
<evidence type="ECO:0000259" key="10">
    <source>
        <dbReference type="Pfam" id="PF21082"/>
    </source>
</evidence>
<keyword evidence="4 8" id="KW-0812">Transmembrane</keyword>
<dbReference type="SUPFAM" id="SSF82689">
    <property type="entry name" value="Mechanosensitive channel protein MscS (YggB), C-terminal domain"/>
    <property type="match status" value="1"/>
</dbReference>
<name>A0A2N6VQ69_9MICO</name>
<comment type="subcellular location">
    <subcellularLocation>
        <location evidence="1">Cell membrane</location>
        <topology evidence="1">Multi-pass membrane protein</topology>
    </subcellularLocation>
</comment>
<evidence type="ECO:0000313" key="13">
    <source>
        <dbReference type="Proteomes" id="UP000235598"/>
    </source>
</evidence>
<dbReference type="PANTHER" id="PTHR30460:SF0">
    <property type="entry name" value="MODERATE CONDUCTANCE MECHANOSENSITIVE CHANNEL YBIO"/>
    <property type="match status" value="1"/>
</dbReference>
<evidence type="ECO:0000313" key="12">
    <source>
        <dbReference type="EMBL" id="PMD06153.1"/>
    </source>
</evidence>
<dbReference type="Gene3D" id="1.10.287.1260">
    <property type="match status" value="1"/>
</dbReference>
<dbReference type="FunFam" id="1.10.287.1260:FF:000005">
    <property type="entry name" value="Mechanosensitive ion channel family protein"/>
    <property type="match status" value="1"/>
</dbReference>
<dbReference type="FunFam" id="2.30.30.60:FF:000001">
    <property type="entry name" value="MscS Mechanosensitive ion channel"/>
    <property type="match status" value="1"/>
</dbReference>
<dbReference type="OrthoDB" id="4638917at2"/>
<dbReference type="InterPro" id="IPR011014">
    <property type="entry name" value="MscS_channel_TM-2"/>
</dbReference>
<dbReference type="InterPro" id="IPR010920">
    <property type="entry name" value="LSM_dom_sf"/>
</dbReference>
<evidence type="ECO:0000256" key="6">
    <source>
        <dbReference type="ARBA" id="ARBA00023136"/>
    </source>
</evidence>
<feature type="transmembrane region" description="Helical" evidence="8">
    <location>
        <begin position="36"/>
        <end position="61"/>
    </location>
</feature>
<proteinExistence type="inferred from homology"/>
<sequence>MSMVEQRMSYLLAASTPQPTPISDTVNRAAEGVDKWWTFLIGAPLRIAILVVLAIVVTFVVRFVIRKFARKIAEGTTAVSSRRFGGDARDRVIKTDPASIERRGQRARTVGSLLSSIAAIIIFVIMALMIMQELGYNPAPILASAGVAGVAIGFGAQSLVRDYLSGFFIVAEDQYGIGDTVDLGEAVGVVEDVGLRSTKVRGIDGTLWHVPNGEILRVGNQSQGWARAVMDLPVPYDADQKVVDVAIHAAVESMRNRPDLAPSILEDPEIWGVQEISGNAVTIRTVIKTKPNEQWGVARAFRAEIQRELRKRGITIAIPAQSLIGTVPGPQTHTATTTSDSTENKDSDS</sequence>
<feature type="domain" description="Mechanosensitive ion channel transmembrane helices 2/3" evidence="11">
    <location>
        <begin position="117"/>
        <end position="157"/>
    </location>
</feature>
<feature type="region of interest" description="Disordered" evidence="7">
    <location>
        <begin position="325"/>
        <end position="349"/>
    </location>
</feature>
<dbReference type="InterPro" id="IPR011066">
    <property type="entry name" value="MscS_channel_C_sf"/>
</dbReference>
<dbReference type="InterPro" id="IPR045276">
    <property type="entry name" value="YbiO_bact"/>
</dbReference>
<evidence type="ECO:0000256" key="8">
    <source>
        <dbReference type="SAM" id="Phobius"/>
    </source>
</evidence>
<dbReference type="InterPro" id="IPR049142">
    <property type="entry name" value="MS_channel_1st"/>
</dbReference>
<comment type="similarity">
    <text evidence="2">Belongs to the MscS (TC 1.A.23) family.</text>
</comment>
<dbReference type="EMBL" id="PNHK01000001">
    <property type="protein sequence ID" value="PMD06153.1"/>
    <property type="molecule type" value="Genomic_DNA"/>
</dbReference>
<feature type="transmembrane region" description="Helical" evidence="8">
    <location>
        <begin position="110"/>
        <end position="129"/>
    </location>
</feature>
<evidence type="ECO:0000256" key="4">
    <source>
        <dbReference type="ARBA" id="ARBA00022692"/>
    </source>
</evidence>
<dbReference type="GO" id="GO:0008381">
    <property type="term" value="F:mechanosensitive monoatomic ion channel activity"/>
    <property type="evidence" value="ECO:0007669"/>
    <property type="project" value="InterPro"/>
</dbReference>
<dbReference type="Proteomes" id="UP000235598">
    <property type="component" value="Unassembled WGS sequence"/>
</dbReference>
<organism evidence="12 13">
    <name type="scientific">Brevibacterium paucivorans</name>
    <dbReference type="NCBI Taxonomy" id="170994"/>
    <lineage>
        <taxon>Bacteria</taxon>
        <taxon>Bacillati</taxon>
        <taxon>Actinomycetota</taxon>
        <taxon>Actinomycetes</taxon>
        <taxon>Micrococcales</taxon>
        <taxon>Brevibacteriaceae</taxon>
        <taxon>Brevibacterium</taxon>
    </lineage>
</organism>
<dbReference type="Pfam" id="PF00924">
    <property type="entry name" value="MS_channel_2nd"/>
    <property type="match status" value="1"/>
</dbReference>